<dbReference type="Gene3D" id="2.130.10.10">
    <property type="entry name" value="YVTN repeat-like/Quinoprotein amine dehydrogenase"/>
    <property type="match status" value="2"/>
</dbReference>
<dbReference type="PANTHER" id="PTHR47822:SF2">
    <property type="entry name" value="F-BOX AND WD-40 DOMAIN PROTEIN 7"/>
    <property type="match status" value="1"/>
</dbReference>
<sequence length="553" mass="62698">MRELIGNYRNRILREFVIDEKECKSTLAVSYGMKRPPAPKKTWIQENNDRFIANTPNEYLVEQSFLTQIGFISSLIYTPDGENIIVGHSSGLIQYTDKNMAGHQEIVAKYVDNILAYYKNERSPQIWYPMFYHGVSKEKDPHGWVKENNVKFLKGTPNKILYNRWFLSEYGAITALTYSPNGCHIIAGHSSGLIQMRHGSTGTVLCTLRNIQYPPKPVYALVYSLSEEKVCYAACMDGAVYRIEIPNINVSTQDPPDYCIRADPALECLNTQFYGAPGISSSATPFVTQRTPALSLGITADQSKLVVGYADASIKVYDMETQELDMTYKVQKLRLQFIPKKLQRMHSDQVCALRCHDQFVYMFASGAWDRTLRIWDIRCQTGCVTTFEGVNVCGDSIDLNKNQCIVGSWQPTEALTVWDIIAKKKVNVIRVQNRRPDVDGEYIYTCRYWKSTDYNRKGKYALIGGSGTSCLEVINLHNRYISCSYPAAGSILAVTSYQERIAFGGTAPVLYIVSFHDPKHEKYKDDIEVDSSTWTPRKSVLDYSSTVEQQGDT</sequence>
<dbReference type="SUPFAM" id="SSF50978">
    <property type="entry name" value="WD40 repeat-like"/>
    <property type="match status" value="1"/>
</dbReference>
<accession>A0A194Q872</accession>
<name>A0A194Q872_PAPXU</name>
<dbReference type="EMBL" id="KQ459302">
    <property type="protein sequence ID" value="KPJ01737.1"/>
    <property type="molecule type" value="Genomic_DNA"/>
</dbReference>
<dbReference type="Proteomes" id="UP000053268">
    <property type="component" value="Unassembled WGS sequence"/>
</dbReference>
<dbReference type="AlphaFoldDB" id="A0A194Q872"/>
<dbReference type="InterPro" id="IPR015943">
    <property type="entry name" value="WD40/YVTN_repeat-like_dom_sf"/>
</dbReference>
<dbReference type="PANTHER" id="PTHR47822">
    <property type="entry name" value="CARBOHYDRATE BINDING DOMAIN CONTAINING PROTEIN"/>
    <property type="match status" value="1"/>
</dbReference>
<evidence type="ECO:0000256" key="1">
    <source>
        <dbReference type="PROSITE-ProRule" id="PRU00221"/>
    </source>
</evidence>
<evidence type="ECO:0000313" key="3">
    <source>
        <dbReference type="Proteomes" id="UP000053268"/>
    </source>
</evidence>
<dbReference type="InterPro" id="IPR036322">
    <property type="entry name" value="WD40_repeat_dom_sf"/>
</dbReference>
<gene>
    <name evidence="2" type="ORF">RR46_06033</name>
</gene>
<organism evidence="2 3">
    <name type="scientific">Papilio xuthus</name>
    <name type="common">Asian swallowtail butterfly</name>
    <dbReference type="NCBI Taxonomy" id="66420"/>
    <lineage>
        <taxon>Eukaryota</taxon>
        <taxon>Metazoa</taxon>
        <taxon>Ecdysozoa</taxon>
        <taxon>Arthropoda</taxon>
        <taxon>Hexapoda</taxon>
        <taxon>Insecta</taxon>
        <taxon>Pterygota</taxon>
        <taxon>Neoptera</taxon>
        <taxon>Endopterygota</taxon>
        <taxon>Lepidoptera</taxon>
        <taxon>Glossata</taxon>
        <taxon>Ditrysia</taxon>
        <taxon>Papilionoidea</taxon>
        <taxon>Papilionidae</taxon>
        <taxon>Papilioninae</taxon>
        <taxon>Papilio</taxon>
    </lineage>
</organism>
<dbReference type="PROSITE" id="PS50082">
    <property type="entry name" value="WD_REPEATS_2"/>
    <property type="match status" value="1"/>
</dbReference>
<protein>
    <submittedName>
        <fullName evidence="2">Uncharacterized protein</fullName>
    </submittedName>
</protein>
<reference evidence="2 3" key="1">
    <citation type="journal article" date="2015" name="Nat. Commun.">
        <title>Outbred genome sequencing and CRISPR/Cas9 gene editing in butterflies.</title>
        <authorList>
            <person name="Li X."/>
            <person name="Fan D."/>
            <person name="Zhang W."/>
            <person name="Liu G."/>
            <person name="Zhang L."/>
            <person name="Zhao L."/>
            <person name="Fang X."/>
            <person name="Chen L."/>
            <person name="Dong Y."/>
            <person name="Chen Y."/>
            <person name="Ding Y."/>
            <person name="Zhao R."/>
            <person name="Feng M."/>
            <person name="Zhu Y."/>
            <person name="Feng Y."/>
            <person name="Jiang X."/>
            <person name="Zhu D."/>
            <person name="Xiang H."/>
            <person name="Feng X."/>
            <person name="Li S."/>
            <person name="Wang J."/>
            <person name="Zhang G."/>
            <person name="Kronforst M.R."/>
            <person name="Wang W."/>
        </authorList>
    </citation>
    <scope>NUCLEOTIDE SEQUENCE [LARGE SCALE GENOMIC DNA]</scope>
    <source>
        <strain evidence="2">Ya'a_city_454_Px</strain>
        <tissue evidence="2">Whole body</tissue>
    </source>
</reference>
<dbReference type="InterPro" id="IPR001680">
    <property type="entry name" value="WD40_rpt"/>
</dbReference>
<dbReference type="SMART" id="SM00320">
    <property type="entry name" value="WD40"/>
    <property type="match status" value="5"/>
</dbReference>
<proteinExistence type="predicted"/>
<evidence type="ECO:0000313" key="2">
    <source>
        <dbReference type="EMBL" id="KPJ01737.1"/>
    </source>
</evidence>
<dbReference type="STRING" id="66420.A0A194Q872"/>
<keyword evidence="3" id="KW-1185">Reference proteome</keyword>
<dbReference type="Pfam" id="PF00400">
    <property type="entry name" value="WD40"/>
    <property type="match status" value="1"/>
</dbReference>
<keyword evidence="1" id="KW-0853">WD repeat</keyword>
<feature type="repeat" description="WD" evidence="1">
    <location>
        <begin position="343"/>
        <end position="378"/>
    </location>
</feature>